<dbReference type="InterPro" id="IPR048369">
    <property type="entry name" value="COG6_C"/>
</dbReference>
<dbReference type="InterPro" id="IPR010490">
    <property type="entry name" value="COG6"/>
</dbReference>
<dbReference type="AlphaFoldDB" id="A0AAJ6VZ86"/>
<evidence type="ECO:0000256" key="11">
    <source>
        <dbReference type="RuleBase" id="RU365075"/>
    </source>
</evidence>
<evidence type="ECO:0000256" key="3">
    <source>
        <dbReference type="ARBA" id="ARBA00011023"/>
    </source>
</evidence>
<keyword evidence="14" id="KW-1185">Reference proteome</keyword>
<dbReference type="PANTHER" id="PTHR21506:SF0">
    <property type="entry name" value="CONSERVED OLIGOMERIC GOLGI COMPLEX SUBUNIT 6"/>
    <property type="match status" value="1"/>
</dbReference>
<dbReference type="GO" id="GO:0017119">
    <property type="term" value="C:Golgi transport complex"/>
    <property type="evidence" value="ECO:0007669"/>
    <property type="project" value="UniProtKB-UniRule"/>
</dbReference>
<evidence type="ECO:0000259" key="12">
    <source>
        <dbReference type="Pfam" id="PF06419"/>
    </source>
</evidence>
<dbReference type="CTD" id="57511"/>
<comment type="function">
    <text evidence="1 11">Required for normal Golgi function.</text>
</comment>
<keyword evidence="9 11" id="KW-0472">Membrane</keyword>
<evidence type="ECO:0000256" key="1">
    <source>
        <dbReference type="ARBA" id="ARBA00003627"/>
    </source>
</evidence>
<dbReference type="KEGG" id="goe:100905783"/>
<dbReference type="RefSeq" id="XP_003745416.1">
    <property type="nucleotide sequence ID" value="XM_003745368.1"/>
</dbReference>
<feature type="domain" description="Conserved oligomeric complex COG6 N-terminal" evidence="12">
    <location>
        <begin position="44"/>
        <end position="156"/>
    </location>
</feature>
<keyword evidence="7 11" id="KW-0653">Protein transport</keyword>
<evidence type="ECO:0000256" key="8">
    <source>
        <dbReference type="ARBA" id="ARBA00023034"/>
    </source>
</evidence>
<gene>
    <name evidence="15" type="primary">LOC100905783</name>
</gene>
<dbReference type="PANTHER" id="PTHR21506">
    <property type="entry name" value="COMPONENT OF OLIGOMERIC GOLGI COMPLEX 6"/>
    <property type="match status" value="1"/>
</dbReference>
<comment type="subcellular location">
    <subcellularLocation>
        <location evidence="2 11">Golgi apparatus membrane</location>
        <topology evidence="2 11">Peripheral membrane protein</topology>
    </subcellularLocation>
</comment>
<reference evidence="15" key="1">
    <citation type="submission" date="2025-08" db="UniProtKB">
        <authorList>
            <consortium name="RefSeq"/>
        </authorList>
    </citation>
    <scope>IDENTIFICATION</scope>
</reference>
<dbReference type="SMART" id="SM01087">
    <property type="entry name" value="COG6"/>
    <property type="match status" value="1"/>
</dbReference>
<sequence length="641" mass="71855">MSTGSAPAVEPGQPAGTFLQKKLTNVFEMGLENDRETLEILAHMSTFVTENSIRTRRNLRGEIEKQNLAVNEEFYESLKSLKTQVDSLCEDIGVMSTCCEDIITQLNTTKAKTHGLISKTSTMKKETSKLENNHALATAVLEHFQLTPEEIRLLQGTPKDLTVEDGFYAALDKLKKIHDDCKYLVRCHQPTAGLEIMENMSLHMEAAYEHLFRWIQSECRLTTDETSLFKLSKGFAALHARPLLFKKAMAEYNNARRASVLRSLIDALTRASPGGGKPIEFYSRDALRYTGDILAWVHQTVATERENFKVLLSKCESFDLDAMASQAIVHITEGLSLPIKQRLEQIMTQETNTVTLYRIWNLVNFYNKSLDISPVDDVDVKDTSLCNTIRDLLVLSKKLFTNSLIGHTSRLLERVEAPSGDLGPPICFQNVLDLLRQILSCQDSLLAEERRLDIVQILNLMIDPLIQSCQLSASKLAAPDMASYITNCLYTLCTVLCVYEYTEQKLELCKAQIEAHLSTLVSEQCSVLLGSLNMGSLFKMCEEPTSICGPASQLPGCDSIAVQTFASKFEEFLAKPDLMTIPQVYLLLSGLHRQEVKQRTLTVIYGAYEKLFKIVTDPSNAYTDIALRTPEDVKAVLFGNK</sequence>
<keyword evidence="8 11" id="KW-0333">Golgi apparatus</keyword>
<evidence type="ECO:0000256" key="2">
    <source>
        <dbReference type="ARBA" id="ARBA00004395"/>
    </source>
</evidence>
<dbReference type="InterPro" id="IPR048368">
    <property type="entry name" value="COG6_N"/>
</dbReference>
<organism evidence="14 15">
    <name type="scientific">Galendromus occidentalis</name>
    <name type="common">western predatory mite</name>
    <dbReference type="NCBI Taxonomy" id="34638"/>
    <lineage>
        <taxon>Eukaryota</taxon>
        <taxon>Metazoa</taxon>
        <taxon>Ecdysozoa</taxon>
        <taxon>Arthropoda</taxon>
        <taxon>Chelicerata</taxon>
        <taxon>Arachnida</taxon>
        <taxon>Acari</taxon>
        <taxon>Parasitiformes</taxon>
        <taxon>Mesostigmata</taxon>
        <taxon>Gamasina</taxon>
        <taxon>Phytoseioidea</taxon>
        <taxon>Phytoseiidae</taxon>
        <taxon>Typhlodrominae</taxon>
        <taxon>Galendromus</taxon>
    </lineage>
</organism>
<dbReference type="GeneID" id="100905783"/>
<evidence type="ECO:0000256" key="5">
    <source>
        <dbReference type="ARBA" id="ARBA00020973"/>
    </source>
</evidence>
<dbReference type="Pfam" id="PF06419">
    <property type="entry name" value="COG6_N"/>
    <property type="match status" value="1"/>
</dbReference>
<keyword evidence="6 11" id="KW-0813">Transport</keyword>
<feature type="domain" description="Conserved Oligomeric Golgi complex subunit 6 C-terminal" evidence="13">
    <location>
        <begin position="191"/>
        <end position="637"/>
    </location>
</feature>
<evidence type="ECO:0000256" key="4">
    <source>
        <dbReference type="ARBA" id="ARBA00011166"/>
    </source>
</evidence>
<evidence type="ECO:0000256" key="10">
    <source>
        <dbReference type="ARBA" id="ARBA00031348"/>
    </source>
</evidence>
<comment type="subunit">
    <text evidence="4">Component of the conserved oligomeric Golgi complex which is composed of eight different subunits and is required for normal Golgi morphology and localization.</text>
</comment>
<evidence type="ECO:0000256" key="7">
    <source>
        <dbReference type="ARBA" id="ARBA00022927"/>
    </source>
</evidence>
<dbReference type="Proteomes" id="UP000694867">
    <property type="component" value="Unplaced"/>
</dbReference>
<dbReference type="GO" id="GO:0000139">
    <property type="term" value="C:Golgi membrane"/>
    <property type="evidence" value="ECO:0007669"/>
    <property type="project" value="UniProtKB-SubCell"/>
</dbReference>
<evidence type="ECO:0000259" key="13">
    <source>
        <dbReference type="Pfam" id="PF20653"/>
    </source>
</evidence>
<evidence type="ECO:0000256" key="9">
    <source>
        <dbReference type="ARBA" id="ARBA00023136"/>
    </source>
</evidence>
<evidence type="ECO:0000313" key="15">
    <source>
        <dbReference type="RefSeq" id="XP_003745416.1"/>
    </source>
</evidence>
<evidence type="ECO:0000313" key="14">
    <source>
        <dbReference type="Proteomes" id="UP000694867"/>
    </source>
</evidence>
<comment type="similarity">
    <text evidence="3 11">Belongs to the COG6 family.</text>
</comment>
<dbReference type="GO" id="GO:0015031">
    <property type="term" value="P:protein transport"/>
    <property type="evidence" value="ECO:0007669"/>
    <property type="project" value="UniProtKB-KW"/>
</dbReference>
<accession>A0AAJ6VZ86</accession>
<proteinExistence type="inferred from homology"/>
<dbReference type="GO" id="GO:0006891">
    <property type="term" value="P:intra-Golgi vesicle-mediated transport"/>
    <property type="evidence" value="ECO:0007669"/>
    <property type="project" value="UniProtKB-UniRule"/>
</dbReference>
<name>A0AAJ6VZ86_9ACAR</name>
<evidence type="ECO:0000256" key="6">
    <source>
        <dbReference type="ARBA" id="ARBA00022448"/>
    </source>
</evidence>
<protein>
    <recommendedName>
        <fullName evidence="5 11">Conserved oligomeric Golgi complex subunit 6</fullName>
        <shortName evidence="11">COG complex subunit 6</shortName>
    </recommendedName>
    <alternativeName>
        <fullName evidence="10 11">Component of oligomeric Golgi complex 6</fullName>
    </alternativeName>
</protein>
<dbReference type="Pfam" id="PF20653">
    <property type="entry name" value="COG6_C"/>
    <property type="match status" value="1"/>
</dbReference>